<dbReference type="PROSITE" id="PS51883">
    <property type="entry name" value="OBG"/>
    <property type="match status" value="1"/>
</dbReference>
<dbReference type="InterPro" id="IPR006169">
    <property type="entry name" value="GTP1_OBG_dom"/>
</dbReference>
<evidence type="ECO:0000313" key="15">
    <source>
        <dbReference type="Proteomes" id="UP000186156"/>
    </source>
</evidence>
<dbReference type="OrthoDB" id="9807318at2"/>
<accession>A0A1N7KPU8</accession>
<dbReference type="NCBIfam" id="NF008956">
    <property type="entry name" value="PRK12299.1"/>
    <property type="match status" value="1"/>
</dbReference>
<dbReference type="EMBL" id="FTOO01000002">
    <property type="protein sequence ID" value="SIS63608.1"/>
    <property type="molecule type" value="Genomic_DNA"/>
</dbReference>
<comment type="cofactor">
    <cofactor evidence="1 9">
        <name>Mg(2+)</name>
        <dbReference type="ChEBI" id="CHEBI:18420"/>
    </cofactor>
</comment>
<keyword evidence="8 9" id="KW-0342">GTP-binding</keyword>
<feature type="binding site" evidence="9">
    <location>
        <begin position="212"/>
        <end position="215"/>
    </location>
    <ligand>
        <name>GTP</name>
        <dbReference type="ChEBI" id="CHEBI:37565"/>
    </ligand>
</feature>
<dbReference type="HAMAP" id="MF_01454">
    <property type="entry name" value="GTPase_Obg"/>
    <property type="match status" value="1"/>
</dbReference>
<dbReference type="InterPro" id="IPR015349">
    <property type="entry name" value="OCT_dom"/>
</dbReference>
<proteinExistence type="inferred from homology"/>
<dbReference type="EC" id="3.6.5.-" evidence="9"/>
<dbReference type="Gene3D" id="2.70.210.12">
    <property type="entry name" value="GTP1/OBG domain"/>
    <property type="match status" value="1"/>
</dbReference>
<dbReference type="GO" id="GO:0003924">
    <property type="term" value="F:GTPase activity"/>
    <property type="evidence" value="ECO:0007669"/>
    <property type="project" value="UniProtKB-UniRule"/>
</dbReference>
<comment type="subunit">
    <text evidence="9">Monomer.</text>
</comment>
<feature type="binding site" evidence="9">
    <location>
        <begin position="282"/>
        <end position="285"/>
    </location>
    <ligand>
        <name>GTP</name>
        <dbReference type="ChEBI" id="CHEBI:37565"/>
    </ligand>
</feature>
<dbReference type="FunFam" id="2.70.210.12:FF:000001">
    <property type="entry name" value="GTPase Obg"/>
    <property type="match status" value="1"/>
</dbReference>
<dbReference type="Gene3D" id="3.30.300.350">
    <property type="entry name" value="GTP-binding protein OBG, C-terminal domain"/>
    <property type="match status" value="1"/>
</dbReference>
<feature type="binding site" evidence="9">
    <location>
        <position position="192"/>
    </location>
    <ligand>
        <name>Mg(2+)</name>
        <dbReference type="ChEBI" id="CHEBI:18420"/>
    </ligand>
</feature>
<dbReference type="PRINTS" id="PR00326">
    <property type="entry name" value="GTP1OBG"/>
</dbReference>
<dbReference type="PROSITE" id="PS51710">
    <property type="entry name" value="G_OBG"/>
    <property type="match status" value="1"/>
</dbReference>
<dbReference type="Proteomes" id="UP000186156">
    <property type="component" value="Unassembled WGS sequence"/>
</dbReference>
<dbReference type="SUPFAM" id="SSF82051">
    <property type="entry name" value="Obg GTP-binding protein N-terminal domain"/>
    <property type="match status" value="1"/>
</dbReference>
<dbReference type="NCBIfam" id="NF008955">
    <property type="entry name" value="PRK12297.1"/>
    <property type="match status" value="1"/>
</dbReference>
<feature type="domain" description="Obg" evidence="13">
    <location>
        <begin position="1"/>
        <end position="158"/>
    </location>
</feature>
<dbReference type="NCBIfam" id="TIGR00231">
    <property type="entry name" value="small_GTP"/>
    <property type="match status" value="1"/>
</dbReference>
<keyword evidence="6 9" id="KW-0378">Hydrolase</keyword>
<dbReference type="AlphaFoldDB" id="A0A1N7KPU8"/>
<evidence type="ECO:0000256" key="2">
    <source>
        <dbReference type="ARBA" id="ARBA00007699"/>
    </source>
</evidence>
<name>A0A1N7KPU8_9BACL</name>
<evidence type="ECO:0000256" key="10">
    <source>
        <dbReference type="SAM" id="MobiDB-lite"/>
    </source>
</evidence>
<feature type="binding site" evidence="9">
    <location>
        <begin position="165"/>
        <end position="172"/>
    </location>
    <ligand>
        <name>GTP</name>
        <dbReference type="ChEBI" id="CHEBI:37565"/>
    </ligand>
</feature>
<feature type="region of interest" description="Disordered" evidence="10">
    <location>
        <begin position="66"/>
        <end position="85"/>
    </location>
</feature>
<evidence type="ECO:0000256" key="5">
    <source>
        <dbReference type="ARBA" id="ARBA00022741"/>
    </source>
</evidence>
<comment type="subcellular location">
    <subcellularLocation>
        <location evidence="9">Cytoplasm</location>
    </subcellularLocation>
</comment>
<comment type="similarity">
    <text evidence="2 9">Belongs to the TRAFAC class OBG-HflX-like GTPase superfamily. OBG GTPase family.</text>
</comment>
<dbReference type="Pfam" id="PF01018">
    <property type="entry name" value="GTP1_OBG"/>
    <property type="match status" value="1"/>
</dbReference>
<dbReference type="NCBIfam" id="TIGR03595">
    <property type="entry name" value="Obg_CgtA_exten"/>
    <property type="match status" value="1"/>
</dbReference>
<dbReference type="PANTHER" id="PTHR11702">
    <property type="entry name" value="DEVELOPMENTALLY REGULATED GTP-BINDING PROTEIN-RELATED"/>
    <property type="match status" value="1"/>
</dbReference>
<dbReference type="NCBIfam" id="NF008954">
    <property type="entry name" value="PRK12296.1"/>
    <property type="match status" value="1"/>
</dbReference>
<dbReference type="InterPro" id="IPR036726">
    <property type="entry name" value="GTP1_OBG_dom_sf"/>
</dbReference>
<sequence>MFVDHAVIYVKGGNGGNGIVSWRREKYVPRGGPAGGDGGRGGDVVLVVDEGLRTLVDFRYQRHFKAKSGEPGGPANRHGANGEDLVVKVPPGTVVRDRDTGEWLGDLVHPGDRLVVARGGRGGRGNAHFANSVRKAPEIAEKGEPGEERTIELELRVLADVGLVGYPSVGKSTLLRAMTRAEPKIGAYPFTTLHPELGVVELSEGRSFVMADLPGLIEGAHEGRGLGHQFLRHVERTRVLVHVIDMAAVDGRDPVEDYRVIEEELARYRAELADRPRIVAANKMDLPDAEEHLARFRAAYPHLEVYPISGVTHQGLQPLAERLYQLVDMTPEPASREAEVADATARKVYRLAEEEPIKIYREDGIFVVEHPEIEKLVQMTNFDQYDAVKRFQRIMKSRGVDDALRAHGAQDGDVIRIGDMVFDFVD</sequence>
<dbReference type="Gene3D" id="3.40.50.300">
    <property type="entry name" value="P-loop containing nucleotide triphosphate hydrolases"/>
    <property type="match status" value="1"/>
</dbReference>
<evidence type="ECO:0000259" key="13">
    <source>
        <dbReference type="PROSITE" id="PS51883"/>
    </source>
</evidence>
<evidence type="ECO:0000259" key="12">
    <source>
        <dbReference type="PROSITE" id="PS51881"/>
    </source>
</evidence>
<dbReference type="RefSeq" id="WP_076344897.1">
    <property type="nucleotide sequence ID" value="NZ_FTOO01000002.1"/>
</dbReference>
<dbReference type="PIRSF" id="PIRSF002401">
    <property type="entry name" value="GTP_bd_Obg/CgtA"/>
    <property type="match status" value="1"/>
</dbReference>
<dbReference type="InterPro" id="IPR005225">
    <property type="entry name" value="Small_GTP-bd"/>
</dbReference>
<evidence type="ECO:0000313" key="14">
    <source>
        <dbReference type="EMBL" id="SIS63608.1"/>
    </source>
</evidence>
<feature type="domain" description="OBG-type G" evidence="11">
    <location>
        <begin position="159"/>
        <end position="328"/>
    </location>
</feature>
<keyword evidence="15" id="KW-1185">Reference proteome</keyword>
<dbReference type="PANTHER" id="PTHR11702:SF31">
    <property type="entry name" value="MITOCHONDRIAL RIBOSOME-ASSOCIATED GTPASE 2"/>
    <property type="match status" value="1"/>
</dbReference>
<feature type="binding site" evidence="9">
    <location>
        <begin position="190"/>
        <end position="194"/>
    </location>
    <ligand>
        <name>GTP</name>
        <dbReference type="ChEBI" id="CHEBI:37565"/>
    </ligand>
</feature>
<evidence type="ECO:0000256" key="9">
    <source>
        <dbReference type="HAMAP-Rule" id="MF_01454"/>
    </source>
</evidence>
<dbReference type="Pfam" id="PF09269">
    <property type="entry name" value="DUF1967"/>
    <property type="match status" value="1"/>
</dbReference>
<evidence type="ECO:0000256" key="8">
    <source>
        <dbReference type="ARBA" id="ARBA00023134"/>
    </source>
</evidence>
<dbReference type="GO" id="GO:0000287">
    <property type="term" value="F:magnesium ion binding"/>
    <property type="evidence" value="ECO:0007669"/>
    <property type="project" value="InterPro"/>
</dbReference>
<evidence type="ECO:0000256" key="6">
    <source>
        <dbReference type="ARBA" id="ARBA00022801"/>
    </source>
</evidence>
<feature type="binding site" evidence="9">
    <location>
        <position position="172"/>
    </location>
    <ligand>
        <name>Mg(2+)</name>
        <dbReference type="ChEBI" id="CHEBI:18420"/>
    </ligand>
</feature>
<dbReference type="PROSITE" id="PS00905">
    <property type="entry name" value="GTP1_OBG"/>
    <property type="match status" value="1"/>
</dbReference>
<evidence type="ECO:0000259" key="11">
    <source>
        <dbReference type="PROSITE" id="PS51710"/>
    </source>
</evidence>
<feature type="domain" description="OCT" evidence="12">
    <location>
        <begin position="349"/>
        <end position="426"/>
    </location>
</feature>
<dbReference type="InterPro" id="IPR006074">
    <property type="entry name" value="GTP1-OBG_CS"/>
</dbReference>
<reference evidence="15" key="1">
    <citation type="submission" date="2017-01" db="EMBL/GenBank/DDBJ databases">
        <authorList>
            <person name="Varghese N."/>
            <person name="Submissions S."/>
        </authorList>
    </citation>
    <scope>NUCLEOTIDE SEQUENCE [LARGE SCALE GENOMIC DNA]</scope>
    <source>
        <strain evidence="15">DSM 16176</strain>
    </source>
</reference>
<organism evidence="14 15">
    <name type="scientific">Alicyclobacillus vulcanalis</name>
    <dbReference type="NCBI Taxonomy" id="252246"/>
    <lineage>
        <taxon>Bacteria</taxon>
        <taxon>Bacillati</taxon>
        <taxon>Bacillota</taxon>
        <taxon>Bacilli</taxon>
        <taxon>Bacillales</taxon>
        <taxon>Alicyclobacillaceae</taxon>
        <taxon>Alicyclobacillus</taxon>
    </lineage>
</organism>
<dbReference type="InterPro" id="IPR006073">
    <property type="entry name" value="GTP-bd"/>
</dbReference>
<evidence type="ECO:0000256" key="7">
    <source>
        <dbReference type="ARBA" id="ARBA00022842"/>
    </source>
</evidence>
<evidence type="ECO:0000256" key="4">
    <source>
        <dbReference type="ARBA" id="ARBA00022723"/>
    </source>
</evidence>
<keyword evidence="4 9" id="KW-0479">Metal-binding</keyword>
<protein>
    <recommendedName>
        <fullName evidence="9">GTPase Obg</fullName>
        <ecNumber evidence="9">3.6.5.-</ecNumber>
    </recommendedName>
    <alternativeName>
        <fullName evidence="9">GTP-binding protein Obg</fullName>
    </alternativeName>
</protein>
<evidence type="ECO:0000256" key="3">
    <source>
        <dbReference type="ARBA" id="ARBA00022490"/>
    </source>
</evidence>
<dbReference type="GO" id="GO:0005737">
    <property type="term" value="C:cytoplasm"/>
    <property type="evidence" value="ECO:0007669"/>
    <property type="project" value="UniProtKB-SubCell"/>
</dbReference>
<feature type="binding site" evidence="9">
    <location>
        <begin position="309"/>
        <end position="311"/>
    </location>
    <ligand>
        <name>GTP</name>
        <dbReference type="ChEBI" id="CHEBI:37565"/>
    </ligand>
</feature>
<evidence type="ECO:0000256" key="1">
    <source>
        <dbReference type="ARBA" id="ARBA00001946"/>
    </source>
</evidence>
<dbReference type="InterPro" id="IPR036346">
    <property type="entry name" value="GTP-bd_prot_GTP1/OBG_C_sf"/>
</dbReference>
<gene>
    <name evidence="9" type="primary">obg</name>
    <name evidence="14" type="ORF">SAMN05421799_102100</name>
</gene>
<dbReference type="NCBIfam" id="TIGR02729">
    <property type="entry name" value="Obg_CgtA"/>
    <property type="match status" value="1"/>
</dbReference>
<dbReference type="InterPro" id="IPR045086">
    <property type="entry name" value="OBG_GTPase"/>
</dbReference>
<dbReference type="GO" id="GO:0005525">
    <property type="term" value="F:GTP binding"/>
    <property type="evidence" value="ECO:0007669"/>
    <property type="project" value="UniProtKB-UniRule"/>
</dbReference>
<dbReference type="InterPro" id="IPR014100">
    <property type="entry name" value="GTP-bd_Obg/CgtA"/>
</dbReference>
<dbReference type="SUPFAM" id="SSF52540">
    <property type="entry name" value="P-loop containing nucleoside triphosphate hydrolases"/>
    <property type="match status" value="1"/>
</dbReference>
<dbReference type="PROSITE" id="PS51881">
    <property type="entry name" value="OCT"/>
    <property type="match status" value="1"/>
</dbReference>
<keyword evidence="5 9" id="KW-0547">Nucleotide-binding</keyword>
<dbReference type="Pfam" id="PF01926">
    <property type="entry name" value="MMR_HSR1"/>
    <property type="match status" value="1"/>
</dbReference>
<dbReference type="GO" id="GO:0042254">
    <property type="term" value="P:ribosome biogenesis"/>
    <property type="evidence" value="ECO:0007669"/>
    <property type="project" value="UniProtKB-UniRule"/>
</dbReference>
<keyword evidence="3 9" id="KW-0963">Cytoplasm</keyword>
<keyword evidence="7 9" id="KW-0460">Magnesium</keyword>
<dbReference type="SUPFAM" id="SSF102741">
    <property type="entry name" value="Obg GTP-binding protein C-terminal domain"/>
    <property type="match status" value="1"/>
</dbReference>
<dbReference type="InterPro" id="IPR027417">
    <property type="entry name" value="P-loop_NTPase"/>
</dbReference>
<comment type="function">
    <text evidence="9">An essential GTPase which binds GTP, GDP and possibly (p)ppGpp with moderate affinity, with high nucleotide exchange rates and a fairly low GTP hydrolysis rate. Plays a role in control of the cell cycle, stress response, ribosome biogenesis and in those bacteria that undergo differentiation, in morphogenesis control.</text>
</comment>
<dbReference type="STRING" id="252246.SAMN05421799_102100"/>
<dbReference type="InterPro" id="IPR031167">
    <property type="entry name" value="G_OBG"/>
</dbReference>
<dbReference type="CDD" id="cd01898">
    <property type="entry name" value="Obg"/>
    <property type="match status" value="1"/>
</dbReference>